<evidence type="ECO:0000256" key="10">
    <source>
        <dbReference type="ARBA" id="ARBA00029409"/>
    </source>
</evidence>
<dbReference type="Pfam" id="PF01288">
    <property type="entry name" value="HPPK"/>
    <property type="match status" value="1"/>
</dbReference>
<sequence length="163" mass="18354">MRATAHVYLLLGANLGDKQQTFAQARQYIGEQVGTIVSASSLYETEAWGVTNQPTYLNQVLLVETYLTPADVLTRTQAIEQRLGRIRAEKWGVRLIDIDLLFYDSLILNSPTLTLPHPLLHERRFTLMPLAELAPNFVHPVLGLPVHMLLANCTDENEVIKFS</sequence>
<dbReference type="Gene3D" id="3.30.70.560">
    <property type="entry name" value="7,8-Dihydro-6-hydroxymethylpterin-pyrophosphokinase HPPK"/>
    <property type="match status" value="1"/>
</dbReference>
<dbReference type="RefSeq" id="WP_085415038.1">
    <property type="nucleotide sequence ID" value="NZ_WAEL01000006.1"/>
</dbReference>
<dbReference type="InterPro" id="IPR035907">
    <property type="entry name" value="Hppk_sf"/>
</dbReference>
<dbReference type="EMBL" id="WAEL01000006">
    <property type="protein sequence ID" value="NID11843.1"/>
    <property type="molecule type" value="Genomic_DNA"/>
</dbReference>
<dbReference type="SUPFAM" id="SSF55083">
    <property type="entry name" value="6-hydroxymethyl-7,8-dihydropterin pyrophosphokinase, HPPK"/>
    <property type="match status" value="1"/>
</dbReference>
<reference evidence="15" key="1">
    <citation type="submission" date="2019-09" db="EMBL/GenBank/DDBJ databases">
        <authorList>
            <person name="Jung D.-H."/>
        </authorList>
    </citation>
    <scope>NUCLEOTIDE SEQUENCE [LARGE SCALE GENOMIC DNA]</scope>
    <source>
        <strain evidence="15">JA-25</strain>
    </source>
</reference>
<evidence type="ECO:0000256" key="1">
    <source>
        <dbReference type="ARBA" id="ARBA00005051"/>
    </source>
</evidence>
<evidence type="ECO:0000256" key="7">
    <source>
        <dbReference type="ARBA" id="ARBA00022777"/>
    </source>
</evidence>
<comment type="similarity">
    <text evidence="2">Belongs to the HPPK family.</text>
</comment>
<reference evidence="15" key="2">
    <citation type="submission" date="2023-07" db="EMBL/GenBank/DDBJ databases">
        <authorList>
            <person name="Jung D.-H."/>
        </authorList>
    </citation>
    <scope>NUCLEOTIDE SEQUENCE [LARGE SCALE GENOMIC DNA]</scope>
    <source>
        <strain evidence="15">JA-25</strain>
    </source>
</reference>
<keyword evidence="6" id="KW-0547">Nucleotide-binding</keyword>
<dbReference type="PANTHER" id="PTHR43071">
    <property type="entry name" value="2-AMINO-4-HYDROXY-6-HYDROXYMETHYLDIHYDROPTERIDINE PYROPHOSPHOKINASE"/>
    <property type="match status" value="1"/>
</dbReference>
<evidence type="ECO:0000313" key="14">
    <source>
        <dbReference type="EMBL" id="NID11843.1"/>
    </source>
</evidence>
<dbReference type="GO" id="GO:0003848">
    <property type="term" value="F:2-amino-4-hydroxy-6-hydroxymethyldihydropteridine diphosphokinase activity"/>
    <property type="evidence" value="ECO:0007669"/>
    <property type="project" value="UniProtKB-EC"/>
</dbReference>
<keyword evidence="8" id="KW-0067">ATP-binding</keyword>
<organism evidence="14 15">
    <name type="scientific">Fibrivirga algicola</name>
    <dbReference type="NCBI Taxonomy" id="2950420"/>
    <lineage>
        <taxon>Bacteria</taxon>
        <taxon>Pseudomonadati</taxon>
        <taxon>Bacteroidota</taxon>
        <taxon>Cytophagia</taxon>
        <taxon>Cytophagales</taxon>
        <taxon>Spirosomataceae</taxon>
        <taxon>Fibrivirga</taxon>
    </lineage>
</organism>
<comment type="pathway">
    <text evidence="1">Cofactor biosynthesis; tetrahydrofolate biosynthesis; 2-amino-4-hydroxy-6-hydroxymethyl-7,8-dihydropteridine diphosphate from 7,8-dihydroneopterin triphosphate: step 4/4.</text>
</comment>
<comment type="function">
    <text evidence="10">Catalyzes the transfer of pyrophosphate from adenosine triphosphate (ATP) to 6-hydroxymethyl-7,8-dihydropterin, an enzymatic step in folate biosynthesis pathway.</text>
</comment>
<name>A0ABX0QJ34_9BACT</name>
<evidence type="ECO:0000256" key="9">
    <source>
        <dbReference type="ARBA" id="ARBA00022909"/>
    </source>
</evidence>
<evidence type="ECO:0000256" key="11">
    <source>
        <dbReference type="ARBA" id="ARBA00029766"/>
    </source>
</evidence>
<dbReference type="Proteomes" id="UP000606008">
    <property type="component" value="Unassembled WGS sequence"/>
</dbReference>
<evidence type="ECO:0000256" key="6">
    <source>
        <dbReference type="ARBA" id="ARBA00022741"/>
    </source>
</evidence>
<dbReference type="PANTHER" id="PTHR43071:SF1">
    <property type="entry name" value="2-AMINO-4-HYDROXY-6-HYDROXYMETHYLDIHYDROPTERIDINE PYROPHOSPHOKINASE"/>
    <property type="match status" value="1"/>
</dbReference>
<evidence type="ECO:0000256" key="3">
    <source>
        <dbReference type="ARBA" id="ARBA00013253"/>
    </source>
</evidence>
<proteinExistence type="inferred from homology"/>
<dbReference type="EC" id="2.7.6.3" evidence="3"/>
<feature type="domain" description="7,8-dihydro-6-hydroxymethylpterin-pyrophosphokinase" evidence="13">
    <location>
        <begin position="8"/>
        <end position="135"/>
    </location>
</feature>
<protein>
    <recommendedName>
        <fullName evidence="4">2-amino-4-hydroxy-6-hydroxymethyldihydropteridine pyrophosphokinase</fullName>
        <ecNumber evidence="3">2.7.6.3</ecNumber>
    </recommendedName>
    <alternativeName>
        <fullName evidence="11">6-hydroxymethyl-7,8-dihydropterin pyrophosphokinase</fullName>
    </alternativeName>
    <alternativeName>
        <fullName evidence="12">7,8-dihydro-6-hydroxymethylpterin-pyrophosphokinase</fullName>
    </alternativeName>
</protein>
<evidence type="ECO:0000256" key="4">
    <source>
        <dbReference type="ARBA" id="ARBA00016218"/>
    </source>
</evidence>
<keyword evidence="5 14" id="KW-0808">Transferase</keyword>
<dbReference type="NCBIfam" id="TIGR01498">
    <property type="entry name" value="folK"/>
    <property type="match status" value="1"/>
</dbReference>
<dbReference type="InterPro" id="IPR000550">
    <property type="entry name" value="Hppk"/>
</dbReference>
<keyword evidence="7" id="KW-0418">Kinase</keyword>
<evidence type="ECO:0000256" key="2">
    <source>
        <dbReference type="ARBA" id="ARBA00005810"/>
    </source>
</evidence>
<evidence type="ECO:0000256" key="8">
    <source>
        <dbReference type="ARBA" id="ARBA00022840"/>
    </source>
</evidence>
<comment type="caution">
    <text evidence="14">The sequence shown here is derived from an EMBL/GenBank/DDBJ whole genome shotgun (WGS) entry which is preliminary data.</text>
</comment>
<gene>
    <name evidence="14" type="primary">folK</name>
    <name evidence="14" type="ORF">F7231_16840</name>
</gene>
<evidence type="ECO:0000256" key="5">
    <source>
        <dbReference type="ARBA" id="ARBA00022679"/>
    </source>
</evidence>
<accession>A0ABX0QJ34</accession>
<evidence type="ECO:0000313" key="15">
    <source>
        <dbReference type="Proteomes" id="UP000606008"/>
    </source>
</evidence>
<keyword evidence="15" id="KW-1185">Reference proteome</keyword>
<evidence type="ECO:0000259" key="13">
    <source>
        <dbReference type="Pfam" id="PF01288"/>
    </source>
</evidence>
<evidence type="ECO:0000256" key="12">
    <source>
        <dbReference type="ARBA" id="ARBA00033413"/>
    </source>
</evidence>
<dbReference type="CDD" id="cd00483">
    <property type="entry name" value="HPPK"/>
    <property type="match status" value="1"/>
</dbReference>
<keyword evidence="9" id="KW-0289">Folate biosynthesis</keyword>